<evidence type="ECO:0000313" key="1">
    <source>
        <dbReference type="EMBL" id="MFC6770765.1"/>
    </source>
</evidence>
<dbReference type="EMBL" id="JBHSWT010000136">
    <property type="protein sequence ID" value="MFC6770765.1"/>
    <property type="molecule type" value="Genomic_DNA"/>
</dbReference>
<reference evidence="1 2" key="1">
    <citation type="journal article" date="2019" name="Int. J. Syst. Evol. Microbiol.">
        <title>The Global Catalogue of Microorganisms (GCM) 10K type strain sequencing project: providing services to taxonomists for standard genome sequencing and annotation.</title>
        <authorList>
            <consortium name="The Broad Institute Genomics Platform"/>
            <consortium name="The Broad Institute Genome Sequencing Center for Infectious Disease"/>
            <person name="Wu L."/>
            <person name="Ma J."/>
        </authorList>
    </citation>
    <scope>NUCLEOTIDE SEQUENCE [LARGE SCALE GENOMIC DNA]</scope>
    <source>
        <strain evidence="1 2">PJ61</strain>
    </source>
</reference>
<name>A0ABD5T236_9EURY</name>
<comment type="caution">
    <text evidence="1">The sequence shown here is derived from an EMBL/GenBank/DDBJ whole genome shotgun (WGS) entry which is preliminary data.</text>
</comment>
<organism evidence="1 2">
    <name type="scientific">Halorubrum pallidum</name>
    <dbReference type="NCBI Taxonomy" id="1526114"/>
    <lineage>
        <taxon>Archaea</taxon>
        <taxon>Methanobacteriati</taxon>
        <taxon>Methanobacteriota</taxon>
        <taxon>Stenosarchaea group</taxon>
        <taxon>Halobacteria</taxon>
        <taxon>Halobacteriales</taxon>
        <taxon>Haloferacaceae</taxon>
        <taxon>Halorubrum</taxon>
    </lineage>
</organism>
<dbReference type="AlphaFoldDB" id="A0ABD5T236"/>
<gene>
    <name evidence="1" type="ORF">ACFQDD_04400</name>
</gene>
<keyword evidence="2" id="KW-1185">Reference proteome</keyword>
<sequence length="97" mass="9845">MSGRSEYGTPVEFAAYVGGLCGLDAAVNGEGDAVIRASAAAVRDAGETIAERGYDVQINDEAEPAQIVVSPSEADLRAVAEAHESGIPEPGEALSVV</sequence>
<accession>A0ABD5T236</accession>
<dbReference type="Proteomes" id="UP001596274">
    <property type="component" value="Unassembled WGS sequence"/>
</dbReference>
<evidence type="ECO:0000313" key="2">
    <source>
        <dbReference type="Proteomes" id="UP001596274"/>
    </source>
</evidence>
<feature type="non-terminal residue" evidence="1">
    <location>
        <position position="97"/>
    </location>
</feature>
<proteinExistence type="predicted"/>
<protein>
    <submittedName>
        <fullName evidence="1">Uncharacterized protein</fullName>
    </submittedName>
</protein>